<dbReference type="RefSeq" id="WP_090296310.1">
    <property type="nucleotide sequence ID" value="NZ_CP098807.1"/>
</dbReference>
<keyword evidence="2" id="KW-0378">Hydrolase</keyword>
<dbReference type="GO" id="GO:0005829">
    <property type="term" value="C:cytosol"/>
    <property type="evidence" value="ECO:0007669"/>
    <property type="project" value="TreeGrafter"/>
</dbReference>
<evidence type="ECO:0000313" key="3">
    <source>
        <dbReference type="Proteomes" id="UP001055460"/>
    </source>
</evidence>
<dbReference type="GO" id="GO:0008782">
    <property type="term" value="F:adenosylhomocysteine nucleosidase activity"/>
    <property type="evidence" value="ECO:0007669"/>
    <property type="project" value="UniProtKB-EC"/>
</dbReference>
<proteinExistence type="predicted"/>
<dbReference type="AlphaFoldDB" id="A0A9Q9D9U9"/>
<gene>
    <name evidence="2" type="ORF">NE863_19075</name>
</gene>
<sequence length="212" mass="22438">MSFAVKDVAGHKVLYVMAVDAEYGPHLKGRIKPLMTGVGPVEAAVVLTRTLAELAAERALPDLVVSLGSAGAATLEQTEVYQAVSVGYRDMDASPLGFEKGATPFLDLPAVVPLPLRIPGVPEARLSTGANIVSGAAYETIDADMVEMETFAVLRACQSFGIPLIALRGISDGKAELKHVNDWTEYLHVIDEKLASVIDRLENAVSSGVIPL</sequence>
<organism evidence="2 3">
    <name type="scientific">Ensifer adhaerens</name>
    <name type="common">Sinorhizobium morelense</name>
    <dbReference type="NCBI Taxonomy" id="106592"/>
    <lineage>
        <taxon>Bacteria</taxon>
        <taxon>Pseudomonadati</taxon>
        <taxon>Pseudomonadota</taxon>
        <taxon>Alphaproteobacteria</taxon>
        <taxon>Hyphomicrobiales</taxon>
        <taxon>Rhizobiaceae</taxon>
        <taxon>Sinorhizobium/Ensifer group</taxon>
        <taxon>Ensifer</taxon>
    </lineage>
</organism>
<dbReference type="PANTHER" id="PTHR46832">
    <property type="entry name" value="5'-METHYLTHIOADENOSINE/S-ADENOSYLHOMOCYSTEINE NUCLEOSIDASE"/>
    <property type="match status" value="1"/>
</dbReference>
<feature type="domain" description="Nucleoside phosphorylase" evidence="1">
    <location>
        <begin position="137"/>
        <end position="200"/>
    </location>
</feature>
<dbReference type="GO" id="GO:0008930">
    <property type="term" value="F:methylthioadenosine nucleosidase activity"/>
    <property type="evidence" value="ECO:0007669"/>
    <property type="project" value="UniProtKB-EC"/>
</dbReference>
<evidence type="ECO:0000313" key="2">
    <source>
        <dbReference type="EMBL" id="USJ23347.1"/>
    </source>
</evidence>
<dbReference type="EMBL" id="CP098807">
    <property type="protein sequence ID" value="USJ23347.1"/>
    <property type="molecule type" value="Genomic_DNA"/>
</dbReference>
<reference evidence="2" key="1">
    <citation type="submission" date="2022-06" db="EMBL/GenBank/DDBJ databases">
        <title>Physiological and biochemical characterization and genomic elucidation of a strain of the genus Ensifer adhaerens M8 that combines arsenic oxidation and chromium reduction.</title>
        <authorList>
            <person name="Li X."/>
            <person name="Yu c."/>
        </authorList>
    </citation>
    <scope>NUCLEOTIDE SEQUENCE</scope>
    <source>
        <strain evidence="2">M8</strain>
    </source>
</reference>
<dbReference type="Proteomes" id="UP001055460">
    <property type="component" value="Chromosome"/>
</dbReference>
<dbReference type="GO" id="GO:0019284">
    <property type="term" value="P:L-methionine salvage from S-adenosylmethionine"/>
    <property type="evidence" value="ECO:0007669"/>
    <property type="project" value="TreeGrafter"/>
</dbReference>
<dbReference type="PANTHER" id="PTHR46832:SF1">
    <property type="entry name" value="5'-METHYLTHIOADENOSINE_S-ADENOSYLHOMOCYSTEINE NUCLEOSIDASE"/>
    <property type="match status" value="1"/>
</dbReference>
<dbReference type="InterPro" id="IPR010050">
    <property type="entry name" value="MTA_SAH_nuc_hyp"/>
</dbReference>
<evidence type="ECO:0000259" key="1">
    <source>
        <dbReference type="Pfam" id="PF01048"/>
    </source>
</evidence>
<name>A0A9Q9D9U9_ENSAD</name>
<dbReference type="InterPro" id="IPR000845">
    <property type="entry name" value="Nucleoside_phosphorylase_d"/>
</dbReference>
<dbReference type="Gene3D" id="3.40.50.1580">
    <property type="entry name" value="Nucleoside phosphorylase domain"/>
    <property type="match status" value="1"/>
</dbReference>
<dbReference type="NCBIfam" id="TIGR01705">
    <property type="entry name" value="MTA_SAH-nuc-hyp"/>
    <property type="match status" value="1"/>
</dbReference>
<accession>A0A9Q9D9U9</accession>
<dbReference type="SUPFAM" id="SSF53167">
    <property type="entry name" value="Purine and uridine phosphorylases"/>
    <property type="match status" value="1"/>
</dbReference>
<dbReference type="GO" id="GO:0009116">
    <property type="term" value="P:nucleoside metabolic process"/>
    <property type="evidence" value="ECO:0007669"/>
    <property type="project" value="InterPro"/>
</dbReference>
<dbReference type="EC" id="3.2.2.16" evidence="2"/>
<dbReference type="OrthoDB" id="997641at2"/>
<dbReference type="InterPro" id="IPR035994">
    <property type="entry name" value="Nucleoside_phosphorylase_sf"/>
</dbReference>
<keyword evidence="2" id="KW-0326">Glycosidase</keyword>
<dbReference type="Pfam" id="PF01048">
    <property type="entry name" value="PNP_UDP_1"/>
    <property type="match status" value="1"/>
</dbReference>
<protein>
    <submittedName>
        <fullName evidence="2">5'-methylthioadenosine/S-adenosylhomocysteine nucleosidase</fullName>
        <ecNumber evidence="2">3.2.2.16</ecNumber>
        <ecNumber evidence="2">3.2.2.9</ecNumber>
    </submittedName>
</protein>
<dbReference type="EC" id="3.2.2.9" evidence="2"/>